<protein>
    <submittedName>
        <fullName evidence="1">Uncharacterized protein</fullName>
    </submittedName>
</protein>
<proteinExistence type="predicted"/>
<gene>
    <name evidence="1" type="ORF">BG53_11530</name>
</gene>
<dbReference type="AlphaFoldDB" id="A0A9W5S3X2"/>
<accession>A0A9W5S3X2</accession>
<reference evidence="1 2" key="1">
    <citation type="submission" date="2014-02" db="EMBL/GenBank/DDBJ databases">
        <title>Genome sequence of Paenibacillus darwinianus reveals adaptive mechanisms for survival in Antarctic soils.</title>
        <authorList>
            <person name="Dsouza M."/>
            <person name="Taylor M.W."/>
            <person name="Turner S.J."/>
            <person name="Aislabie J."/>
        </authorList>
    </citation>
    <scope>NUCLEOTIDE SEQUENCE [LARGE SCALE GENOMIC DNA]</scope>
    <source>
        <strain evidence="1 2">CE1</strain>
    </source>
</reference>
<evidence type="ECO:0000313" key="1">
    <source>
        <dbReference type="EMBL" id="EXX91450.1"/>
    </source>
</evidence>
<evidence type="ECO:0000313" key="2">
    <source>
        <dbReference type="Proteomes" id="UP000053750"/>
    </source>
</evidence>
<dbReference type="RefSeq" id="WP_051587823.1">
    <property type="nucleotide sequence ID" value="NZ_KK082268.1"/>
</dbReference>
<dbReference type="Proteomes" id="UP000053750">
    <property type="component" value="Unassembled WGS sequence"/>
</dbReference>
<dbReference type="EMBL" id="JFHU01000031">
    <property type="protein sequence ID" value="EXX91450.1"/>
    <property type="molecule type" value="Genomic_DNA"/>
</dbReference>
<organism evidence="1 2">
    <name type="scientific">Paenibacillus darwinianus</name>
    <dbReference type="NCBI Taxonomy" id="1380763"/>
    <lineage>
        <taxon>Bacteria</taxon>
        <taxon>Bacillati</taxon>
        <taxon>Bacillota</taxon>
        <taxon>Bacilli</taxon>
        <taxon>Bacillales</taxon>
        <taxon>Paenibacillaceae</taxon>
        <taxon>Paenibacillus</taxon>
    </lineage>
</organism>
<comment type="caution">
    <text evidence="1">The sequence shown here is derived from an EMBL/GenBank/DDBJ whole genome shotgun (WGS) entry which is preliminary data.</text>
</comment>
<sequence length="316" mass="36326">MAIDYFLMERIKRKLPFVPVVKGKIVNTIRRMKSDYGRPILEAQVGNNTITQLIKSGNPLMVARLGATELECVTWYLRNRKKGMAWGNTIKKKMLTLSGFFPPTDEMLDRFSIEFLEHVKQVDIMGVWYNPNEDHLCRNYCDHATLTALQSLEPYYHNQPWSAHLLNKKVLVIHPYDETISHQYKTHGNLLFNNQGVLPKFHLETLKAVQSLGGGSTSYKNWFEACDAMCEEITKRDFDIALVGAGAYGLPLASFVKKIGKQAIHIGGATQILFGIKGKRWDDHKIISRFYNEYWTRPSKEDTPSNFKNVENGCYW</sequence>
<name>A0A9W5S3X2_9BACL</name>
<keyword evidence="2" id="KW-1185">Reference proteome</keyword>
<dbReference type="OrthoDB" id="9795420at2"/>